<evidence type="ECO:0000313" key="2">
    <source>
        <dbReference type="Proteomes" id="UP001244011"/>
    </source>
</evidence>
<dbReference type="GeneID" id="85312237"/>
<proteinExistence type="predicted"/>
<dbReference type="Proteomes" id="UP001244011">
    <property type="component" value="Unassembled WGS sequence"/>
</dbReference>
<reference evidence="1" key="1">
    <citation type="submission" date="2023-06" db="EMBL/GenBank/DDBJ databases">
        <title>Genome-scale phylogeny and comparative genomics of the fungal order Sordariales.</title>
        <authorList>
            <consortium name="Lawrence Berkeley National Laboratory"/>
            <person name="Hensen N."/>
            <person name="Bonometti L."/>
            <person name="Westerberg I."/>
            <person name="Brannstrom I.O."/>
            <person name="Guillou S."/>
            <person name="Cros-Aarteil S."/>
            <person name="Calhoun S."/>
            <person name="Haridas S."/>
            <person name="Kuo A."/>
            <person name="Mondo S."/>
            <person name="Pangilinan J."/>
            <person name="Riley R."/>
            <person name="Labutti K."/>
            <person name="Andreopoulos B."/>
            <person name="Lipzen A."/>
            <person name="Chen C."/>
            <person name="Yanf M."/>
            <person name="Daum C."/>
            <person name="Ng V."/>
            <person name="Clum A."/>
            <person name="Steindorff A."/>
            <person name="Ohm R."/>
            <person name="Martin F."/>
            <person name="Silar P."/>
            <person name="Natvig D."/>
            <person name="Lalanne C."/>
            <person name="Gautier V."/>
            <person name="Ament-Velasquez S.L."/>
            <person name="Kruys A."/>
            <person name="Hutchinson M.I."/>
            <person name="Powell A.J."/>
            <person name="Barry K."/>
            <person name="Miller A.N."/>
            <person name="Grigoriev I.V."/>
            <person name="Debuchy R."/>
            <person name="Gladieux P."/>
            <person name="Thoren M.H."/>
            <person name="Johannesson H."/>
        </authorList>
    </citation>
    <scope>NUCLEOTIDE SEQUENCE</scope>
    <source>
        <strain evidence="1">8032-3</strain>
    </source>
</reference>
<organism evidence="1 2">
    <name type="scientific">Phialemonium atrogriseum</name>
    <dbReference type="NCBI Taxonomy" id="1093897"/>
    <lineage>
        <taxon>Eukaryota</taxon>
        <taxon>Fungi</taxon>
        <taxon>Dikarya</taxon>
        <taxon>Ascomycota</taxon>
        <taxon>Pezizomycotina</taxon>
        <taxon>Sordariomycetes</taxon>
        <taxon>Sordariomycetidae</taxon>
        <taxon>Cephalothecales</taxon>
        <taxon>Cephalothecaceae</taxon>
        <taxon>Phialemonium</taxon>
    </lineage>
</organism>
<dbReference type="EMBL" id="MU839029">
    <property type="protein sequence ID" value="KAK1763190.1"/>
    <property type="molecule type" value="Genomic_DNA"/>
</dbReference>
<dbReference type="RefSeq" id="XP_060279403.1">
    <property type="nucleotide sequence ID" value="XM_060429050.1"/>
</dbReference>
<sequence length="120" mass="12440">MEDSPVGWVLPGLAVCSVVLASLFGSSLGSTGSWGEQEEMFICNDVPPGASLPVAWPPGVSAPAGAHVPSNNPMGSSASWIISNSSRRRRMMFRSALRSVKDMVSAPTGVGVSARSNTVH</sequence>
<gene>
    <name evidence="1" type="ORF">QBC33DRAFT_550090</name>
</gene>
<accession>A0AAJ0BRK9</accession>
<name>A0AAJ0BRK9_9PEZI</name>
<keyword evidence="2" id="KW-1185">Reference proteome</keyword>
<protein>
    <submittedName>
        <fullName evidence="1">Uncharacterized protein</fullName>
    </submittedName>
</protein>
<comment type="caution">
    <text evidence="1">The sequence shown here is derived from an EMBL/GenBank/DDBJ whole genome shotgun (WGS) entry which is preliminary data.</text>
</comment>
<evidence type="ECO:0000313" key="1">
    <source>
        <dbReference type="EMBL" id="KAK1763190.1"/>
    </source>
</evidence>
<feature type="non-terminal residue" evidence="1">
    <location>
        <position position="120"/>
    </location>
</feature>
<dbReference type="AlphaFoldDB" id="A0AAJ0BRK9"/>